<sequence>MPYCLLRFQMTALGLSQALMIEPLAREIGRCEYTISRLLSWLLLHFQGTKAQSYQLRVRSMATALSPDPMTKPFGYGTDILAMRLYHLSLGITGQSGLLHCSIHPMARALSPLALMTGLYDYG</sequence>
<protein>
    <submittedName>
        <fullName evidence="1">Uncharacterized protein</fullName>
    </submittedName>
</protein>
<evidence type="ECO:0000313" key="1">
    <source>
        <dbReference type="EMBL" id="EUC61812.1"/>
    </source>
</evidence>
<dbReference type="EMBL" id="JATN01000319">
    <property type="protein sequence ID" value="EUC61812.1"/>
    <property type="molecule type" value="Genomic_DNA"/>
</dbReference>
<evidence type="ECO:0000313" key="2">
    <source>
        <dbReference type="Proteomes" id="UP000030108"/>
    </source>
</evidence>
<dbReference type="AlphaFoldDB" id="X8JDL2"/>
<proteinExistence type="predicted"/>
<comment type="caution">
    <text evidence="1">The sequence shown here is derived from an EMBL/GenBank/DDBJ whole genome shotgun (WGS) entry which is preliminary data.</text>
</comment>
<gene>
    <name evidence="1" type="ORF">RSOL_407610</name>
</gene>
<name>X8JDL2_9AGAM</name>
<reference evidence="2" key="1">
    <citation type="journal article" date="2014" name="Genome Announc.">
        <title>Draft genome sequence of the plant-pathogenic soil fungus Rhizoctonia solani anastomosis group 3 strain Rhs1AP.</title>
        <authorList>
            <person name="Cubeta M.A."/>
            <person name="Thomas E."/>
            <person name="Dean R.A."/>
            <person name="Jabaji S."/>
            <person name="Neate S.M."/>
            <person name="Tavantzis S."/>
            <person name="Toda T."/>
            <person name="Vilgalys R."/>
            <person name="Bharathan N."/>
            <person name="Fedorova-Abrams N."/>
            <person name="Pakala S.B."/>
            <person name="Pakala S.M."/>
            <person name="Zafar N."/>
            <person name="Joardar V."/>
            <person name="Losada L."/>
            <person name="Nierman W.C."/>
        </authorList>
    </citation>
    <scope>NUCLEOTIDE SEQUENCE [LARGE SCALE GENOMIC DNA]</scope>
    <source>
        <strain evidence="2">AG-3</strain>
    </source>
</reference>
<dbReference type="Proteomes" id="UP000030108">
    <property type="component" value="Unassembled WGS sequence"/>
</dbReference>
<organism evidence="1 2">
    <name type="scientific">Rhizoctonia solani AG-3 Rhs1AP</name>
    <dbReference type="NCBI Taxonomy" id="1086054"/>
    <lineage>
        <taxon>Eukaryota</taxon>
        <taxon>Fungi</taxon>
        <taxon>Dikarya</taxon>
        <taxon>Basidiomycota</taxon>
        <taxon>Agaricomycotina</taxon>
        <taxon>Agaricomycetes</taxon>
        <taxon>Cantharellales</taxon>
        <taxon>Ceratobasidiaceae</taxon>
        <taxon>Rhizoctonia</taxon>
    </lineage>
</organism>
<accession>X8JDL2</accession>